<evidence type="ECO:0000256" key="3">
    <source>
        <dbReference type="ARBA" id="ARBA00022679"/>
    </source>
</evidence>
<evidence type="ECO:0000256" key="1">
    <source>
        <dbReference type="ARBA" id="ARBA00009995"/>
    </source>
</evidence>
<dbReference type="AlphaFoldDB" id="A0A8X8W7C7"/>
<gene>
    <name evidence="4" type="ORF">SASPL_151119</name>
</gene>
<dbReference type="Pfam" id="PF00201">
    <property type="entry name" value="UDPGT"/>
    <property type="match status" value="1"/>
</dbReference>
<reference evidence="4" key="2">
    <citation type="submission" date="2020-08" db="EMBL/GenBank/DDBJ databases">
        <title>Plant Genome Project.</title>
        <authorList>
            <person name="Zhang R.-G."/>
        </authorList>
    </citation>
    <scope>NUCLEOTIDE SEQUENCE</scope>
    <source>
        <strain evidence="4">Huo1</strain>
        <tissue evidence="4">Leaf</tissue>
    </source>
</reference>
<sequence length="348" mass="37670">MLALASFISKHHPTLPITLISTADAASTPPSVTYRRLPDLAPPQPPIKNPVESFFETHRLHKPNLRAALVEISEKSRIAALVLDIFCNAAFHVSAALGIPTDFYVSNGSPGAAVFLNFPTMDETLDVDIGDMNDYLHFPGFPAIHSTPSKTVVFLCFGRRGLHSAEQLKETAVALERSGHRFLWSVRNPPGKGGDVPNLEEILPEGFLERTKEKGFVVRSWAPQSEVLSHEAVAGFVTHCGRSSVMEAVSSGVAMIAWPIDAKQKMNKVFLVEEMKAALPLDTGEGGLVTADELERRVRELMDATTGRAIRHRVAEMKASAAAAVGENGSSVLALHKFINDCCGRADG</sequence>
<comment type="similarity">
    <text evidence="1">Belongs to the UDP-glycosyltransferase family.</text>
</comment>
<organism evidence="4">
    <name type="scientific">Salvia splendens</name>
    <name type="common">Scarlet sage</name>
    <dbReference type="NCBI Taxonomy" id="180675"/>
    <lineage>
        <taxon>Eukaryota</taxon>
        <taxon>Viridiplantae</taxon>
        <taxon>Streptophyta</taxon>
        <taxon>Embryophyta</taxon>
        <taxon>Tracheophyta</taxon>
        <taxon>Spermatophyta</taxon>
        <taxon>Magnoliopsida</taxon>
        <taxon>eudicotyledons</taxon>
        <taxon>Gunneridae</taxon>
        <taxon>Pentapetalae</taxon>
        <taxon>asterids</taxon>
        <taxon>lamiids</taxon>
        <taxon>Lamiales</taxon>
        <taxon>Lamiaceae</taxon>
        <taxon>Nepetoideae</taxon>
        <taxon>Mentheae</taxon>
        <taxon>Salviinae</taxon>
        <taxon>Salvia</taxon>
        <taxon>Salvia subgen. Calosphace</taxon>
        <taxon>core Calosphace</taxon>
    </lineage>
</organism>
<dbReference type="Proteomes" id="UP000298416">
    <property type="component" value="Unassembled WGS sequence"/>
</dbReference>
<keyword evidence="3" id="KW-0808">Transferase</keyword>
<dbReference type="PANTHER" id="PTHR48048:SF30">
    <property type="entry name" value="GLYCOSYLTRANSFERASE"/>
    <property type="match status" value="1"/>
</dbReference>
<comment type="caution">
    <text evidence="4">The sequence shown here is derived from an EMBL/GenBank/DDBJ whole genome shotgun (WGS) entry which is preliminary data.</text>
</comment>
<dbReference type="EMBL" id="PNBA02000020">
    <property type="protein sequence ID" value="KAG6389647.1"/>
    <property type="molecule type" value="Genomic_DNA"/>
</dbReference>
<evidence type="ECO:0000256" key="2">
    <source>
        <dbReference type="ARBA" id="ARBA00022676"/>
    </source>
</evidence>
<dbReference type="Gene3D" id="3.40.50.2000">
    <property type="entry name" value="Glycogen Phosphorylase B"/>
    <property type="match status" value="2"/>
</dbReference>
<dbReference type="CDD" id="cd03784">
    <property type="entry name" value="GT1_Gtf-like"/>
    <property type="match status" value="1"/>
</dbReference>
<dbReference type="SUPFAM" id="SSF53756">
    <property type="entry name" value="UDP-Glycosyltransferase/glycogen phosphorylase"/>
    <property type="match status" value="1"/>
</dbReference>
<dbReference type="PANTHER" id="PTHR48048">
    <property type="entry name" value="GLYCOSYLTRANSFERASE"/>
    <property type="match status" value="1"/>
</dbReference>
<reference evidence="4" key="1">
    <citation type="submission" date="2018-01" db="EMBL/GenBank/DDBJ databases">
        <authorList>
            <person name="Mao J.F."/>
        </authorList>
    </citation>
    <scope>NUCLEOTIDE SEQUENCE</scope>
    <source>
        <strain evidence="4">Huo1</strain>
        <tissue evidence="4">Leaf</tissue>
    </source>
</reference>
<dbReference type="InterPro" id="IPR002213">
    <property type="entry name" value="UDP_glucos_trans"/>
</dbReference>
<keyword evidence="5" id="KW-1185">Reference proteome</keyword>
<name>A0A8X8W7C7_SALSN</name>
<dbReference type="InterPro" id="IPR050481">
    <property type="entry name" value="UDP-glycosyltransf_plant"/>
</dbReference>
<evidence type="ECO:0000313" key="5">
    <source>
        <dbReference type="Proteomes" id="UP000298416"/>
    </source>
</evidence>
<dbReference type="GO" id="GO:0035251">
    <property type="term" value="F:UDP-glucosyltransferase activity"/>
    <property type="evidence" value="ECO:0007669"/>
    <property type="project" value="InterPro"/>
</dbReference>
<protein>
    <submittedName>
        <fullName evidence="4">Uncharacterized protein</fullName>
    </submittedName>
</protein>
<proteinExistence type="inferred from homology"/>
<keyword evidence="2" id="KW-0328">Glycosyltransferase</keyword>
<dbReference type="FunFam" id="3.40.50.2000:FF:000056">
    <property type="entry name" value="Glycosyltransferase"/>
    <property type="match status" value="1"/>
</dbReference>
<accession>A0A8X8W7C7</accession>
<evidence type="ECO:0000313" key="4">
    <source>
        <dbReference type="EMBL" id="KAG6389647.1"/>
    </source>
</evidence>